<feature type="transmembrane region" description="Helical" evidence="7">
    <location>
        <begin position="177"/>
        <end position="196"/>
    </location>
</feature>
<dbReference type="InterPro" id="IPR000298">
    <property type="entry name" value="Cyt_c_oxidase-like_su3"/>
</dbReference>
<evidence type="ECO:0000256" key="4">
    <source>
        <dbReference type="ARBA" id="ARBA00022989"/>
    </source>
</evidence>
<evidence type="ECO:0000256" key="2">
    <source>
        <dbReference type="ARBA" id="ARBA00010581"/>
    </source>
</evidence>
<feature type="transmembrane region" description="Helical" evidence="7">
    <location>
        <begin position="22"/>
        <end position="44"/>
    </location>
</feature>
<dbReference type="PANTHER" id="PTHR11403:SF6">
    <property type="entry name" value="NITRIC OXIDE REDUCTASE SUBUNIT E"/>
    <property type="match status" value="1"/>
</dbReference>
<evidence type="ECO:0000256" key="5">
    <source>
        <dbReference type="ARBA" id="ARBA00023136"/>
    </source>
</evidence>
<dbReference type="SUPFAM" id="SSF81452">
    <property type="entry name" value="Cytochrome c oxidase subunit III-like"/>
    <property type="match status" value="1"/>
</dbReference>
<name>N6Y404_THAL4</name>
<sequence>MSYAITVPDSPPAAGRIPGSKAMWVGIFCEVTEFALMFAVYFIARAHHPEIFRAGPERLSLLAGTGYTLMLLTSGWCVARAVHAMRASRQSACLRWLIGAFVFGLGYPVIKLFEIRWNLAHGLDGDAGVFIVTYYYLSFNHLIHVFWGLLGMIWVMLRTATGSYSAEEYAGLESFAVYWHTTDIIWLMIFPLFYVLR</sequence>
<comment type="caution">
    <text evidence="9">The sequence shown here is derived from an EMBL/GenBank/DDBJ whole genome shotgun (WGS) entry which is preliminary data.</text>
</comment>
<comment type="subcellular location">
    <subcellularLocation>
        <location evidence="6">Cell membrane</location>
        <topology evidence="6">Multi-pass membrane protein</topology>
    </subcellularLocation>
    <subcellularLocation>
        <location evidence="1">Membrane</location>
        <topology evidence="1">Multi-pass membrane protein</topology>
    </subcellularLocation>
</comment>
<dbReference type="Pfam" id="PF00510">
    <property type="entry name" value="COX3"/>
    <property type="match status" value="1"/>
</dbReference>
<evidence type="ECO:0000256" key="1">
    <source>
        <dbReference type="ARBA" id="ARBA00004141"/>
    </source>
</evidence>
<dbReference type="eggNOG" id="COG1845">
    <property type="taxonomic scope" value="Bacteria"/>
</dbReference>
<evidence type="ECO:0000256" key="6">
    <source>
        <dbReference type="RuleBase" id="RU003376"/>
    </source>
</evidence>
<dbReference type="PANTHER" id="PTHR11403">
    <property type="entry name" value="CYTOCHROME C OXIDASE SUBUNIT III"/>
    <property type="match status" value="1"/>
</dbReference>
<dbReference type="Proteomes" id="UP000013232">
    <property type="component" value="Unassembled WGS sequence"/>
</dbReference>
<evidence type="ECO:0000256" key="7">
    <source>
        <dbReference type="SAM" id="Phobius"/>
    </source>
</evidence>
<feature type="domain" description="Heme-copper oxidase subunit III family profile" evidence="8">
    <location>
        <begin position="22"/>
        <end position="197"/>
    </location>
</feature>
<dbReference type="Gene3D" id="1.20.120.80">
    <property type="entry name" value="Cytochrome c oxidase, subunit III, four-helix bundle"/>
    <property type="match status" value="1"/>
</dbReference>
<gene>
    <name evidence="9" type="ORF">C666_07760</name>
</gene>
<dbReference type="InterPro" id="IPR013833">
    <property type="entry name" value="Cyt_c_oxidase_su3_a-hlx"/>
</dbReference>
<dbReference type="GO" id="GO:0019646">
    <property type="term" value="P:aerobic electron transport chain"/>
    <property type="evidence" value="ECO:0007669"/>
    <property type="project" value="InterPro"/>
</dbReference>
<feature type="transmembrane region" description="Helical" evidence="7">
    <location>
        <begin position="94"/>
        <end position="113"/>
    </location>
</feature>
<keyword evidence="5 7" id="KW-0472">Membrane</keyword>
<evidence type="ECO:0000256" key="3">
    <source>
        <dbReference type="ARBA" id="ARBA00022692"/>
    </source>
</evidence>
<feature type="transmembrane region" description="Helical" evidence="7">
    <location>
        <begin position="59"/>
        <end position="82"/>
    </location>
</feature>
<dbReference type="STRING" id="1123367.GCA_000621305_00862"/>
<dbReference type="PROSITE" id="PS50253">
    <property type="entry name" value="COX3"/>
    <property type="match status" value="1"/>
</dbReference>
<evidence type="ECO:0000259" key="8">
    <source>
        <dbReference type="PROSITE" id="PS50253"/>
    </source>
</evidence>
<comment type="similarity">
    <text evidence="2 6">Belongs to the cytochrome c oxidase subunit 3 family.</text>
</comment>
<keyword evidence="4 7" id="KW-1133">Transmembrane helix</keyword>
<dbReference type="GO" id="GO:0004129">
    <property type="term" value="F:cytochrome-c oxidase activity"/>
    <property type="evidence" value="ECO:0007669"/>
    <property type="project" value="InterPro"/>
</dbReference>
<feature type="transmembrane region" description="Helical" evidence="7">
    <location>
        <begin position="134"/>
        <end position="157"/>
    </location>
</feature>
<organism evidence="9 10">
    <name type="scientific">Thauera linaloolentis (strain DSM 12138 / JCM 21573 / CCUG 41526 / CIP 105981 / IAM 15112 / NBRC 102519 / 47Lol)</name>
    <dbReference type="NCBI Taxonomy" id="1123367"/>
    <lineage>
        <taxon>Bacteria</taxon>
        <taxon>Pseudomonadati</taxon>
        <taxon>Pseudomonadota</taxon>
        <taxon>Betaproteobacteria</taxon>
        <taxon>Rhodocyclales</taxon>
        <taxon>Zoogloeaceae</taxon>
        <taxon>Thauera</taxon>
    </lineage>
</organism>
<protein>
    <submittedName>
        <fullName evidence="9">Denitrification protein NorE</fullName>
    </submittedName>
</protein>
<dbReference type="InterPro" id="IPR024791">
    <property type="entry name" value="Cyt_c/ubiquinol_Oxase_su3"/>
</dbReference>
<dbReference type="InterPro" id="IPR035973">
    <property type="entry name" value="Cyt_c_oxidase_su3-like_sf"/>
</dbReference>
<dbReference type="GO" id="GO:0005886">
    <property type="term" value="C:plasma membrane"/>
    <property type="evidence" value="ECO:0007669"/>
    <property type="project" value="UniProtKB-SubCell"/>
</dbReference>
<keyword evidence="3 6" id="KW-0812">Transmembrane</keyword>
<proteinExistence type="inferred from homology"/>
<reference evidence="9 10" key="1">
    <citation type="submission" date="2012-09" db="EMBL/GenBank/DDBJ databases">
        <title>Draft Genome Sequences of 6 Strains from Genus Thauera.</title>
        <authorList>
            <person name="Liu B."/>
            <person name="Shapleigh J.P."/>
            <person name="Frostegard A.H."/>
        </authorList>
    </citation>
    <scope>NUCLEOTIDE SEQUENCE [LARGE SCALE GENOMIC DNA]</scope>
    <source>
        <strain evidence="10">47Lol / DSM 12138</strain>
    </source>
</reference>
<dbReference type="AlphaFoldDB" id="N6Y404"/>
<evidence type="ECO:0000313" key="9">
    <source>
        <dbReference type="EMBL" id="ENO88896.1"/>
    </source>
</evidence>
<accession>N6Y404</accession>
<evidence type="ECO:0000313" key="10">
    <source>
        <dbReference type="Proteomes" id="UP000013232"/>
    </source>
</evidence>
<keyword evidence="10" id="KW-1185">Reference proteome</keyword>
<dbReference type="EMBL" id="AMXE01000021">
    <property type="protein sequence ID" value="ENO88896.1"/>
    <property type="molecule type" value="Genomic_DNA"/>
</dbReference>
<dbReference type="CDD" id="cd02862">
    <property type="entry name" value="NorE_like"/>
    <property type="match status" value="1"/>
</dbReference>